<protein>
    <submittedName>
        <fullName evidence="2">Uncharacterized protein</fullName>
    </submittedName>
</protein>
<reference evidence="2 3" key="1">
    <citation type="submission" date="2016-02" db="EMBL/GenBank/DDBJ databases">
        <title>Band-tailed pigeon sequencing and assembly.</title>
        <authorList>
            <person name="Soares A.E."/>
            <person name="Novak B.J."/>
            <person name="Rice E.S."/>
            <person name="O'Connell B."/>
            <person name="Chang D."/>
            <person name="Weber S."/>
            <person name="Shapiro B."/>
        </authorList>
    </citation>
    <scope>NUCLEOTIDE SEQUENCE [LARGE SCALE GENOMIC DNA]</scope>
    <source>
        <strain evidence="2">BTP2013</strain>
        <tissue evidence="2">Blood</tissue>
    </source>
</reference>
<feature type="compositionally biased region" description="Low complexity" evidence="1">
    <location>
        <begin position="114"/>
        <end position="138"/>
    </location>
</feature>
<name>A0A1V4J487_PATFA</name>
<evidence type="ECO:0000313" key="3">
    <source>
        <dbReference type="Proteomes" id="UP000190648"/>
    </source>
</evidence>
<evidence type="ECO:0000313" key="2">
    <source>
        <dbReference type="EMBL" id="OPJ66950.1"/>
    </source>
</evidence>
<proteinExistence type="predicted"/>
<accession>A0A1V4J487</accession>
<dbReference type="AlphaFoldDB" id="A0A1V4J487"/>
<keyword evidence="3" id="KW-1185">Reference proteome</keyword>
<dbReference type="Proteomes" id="UP000190648">
    <property type="component" value="Unassembled WGS sequence"/>
</dbReference>
<sequence length="181" mass="20193">MRHYGGVIKVCLRYVTVIACRDAGNFEEKMLAQLCKSNLETLGTRQRLKFYLFIQQDYSHQLWFGLKFIQSKIIGMIQQQKSQSALDMANSESSFSDLFIRKMKSTCCAVRGTGPARAGPAGPAAAPRAPSRSPGVAASLRSGSGRPRYRHVQQEIMKLSVDVAVAYLWRKLLFTENAGTR</sequence>
<feature type="region of interest" description="Disordered" evidence="1">
    <location>
        <begin position="114"/>
        <end position="146"/>
    </location>
</feature>
<gene>
    <name evidence="2" type="ORF">AV530_016903</name>
</gene>
<dbReference type="EMBL" id="LSYS01009367">
    <property type="protein sequence ID" value="OPJ66950.1"/>
    <property type="molecule type" value="Genomic_DNA"/>
</dbReference>
<organism evidence="2 3">
    <name type="scientific">Patagioenas fasciata monilis</name>
    <dbReference type="NCBI Taxonomy" id="372326"/>
    <lineage>
        <taxon>Eukaryota</taxon>
        <taxon>Metazoa</taxon>
        <taxon>Chordata</taxon>
        <taxon>Craniata</taxon>
        <taxon>Vertebrata</taxon>
        <taxon>Euteleostomi</taxon>
        <taxon>Archelosauria</taxon>
        <taxon>Archosauria</taxon>
        <taxon>Dinosauria</taxon>
        <taxon>Saurischia</taxon>
        <taxon>Theropoda</taxon>
        <taxon>Coelurosauria</taxon>
        <taxon>Aves</taxon>
        <taxon>Neognathae</taxon>
        <taxon>Neoaves</taxon>
        <taxon>Columbimorphae</taxon>
        <taxon>Columbiformes</taxon>
        <taxon>Columbidae</taxon>
        <taxon>Patagioenas</taxon>
    </lineage>
</organism>
<evidence type="ECO:0000256" key="1">
    <source>
        <dbReference type="SAM" id="MobiDB-lite"/>
    </source>
</evidence>
<comment type="caution">
    <text evidence="2">The sequence shown here is derived from an EMBL/GenBank/DDBJ whole genome shotgun (WGS) entry which is preliminary data.</text>
</comment>